<dbReference type="PANTHER" id="PTHR36852">
    <property type="entry name" value="PROTEIN GVPL 2"/>
    <property type="match status" value="1"/>
</dbReference>
<dbReference type="RefSeq" id="WP_345130646.1">
    <property type="nucleotide sequence ID" value="NZ_BAABAT010000016.1"/>
</dbReference>
<keyword evidence="6" id="KW-1185">Reference proteome</keyword>
<proteinExistence type="inferred from homology"/>
<evidence type="ECO:0000313" key="5">
    <source>
        <dbReference type="EMBL" id="GAA4253595.1"/>
    </source>
</evidence>
<evidence type="ECO:0000256" key="2">
    <source>
        <dbReference type="ARBA" id="ARBA00035108"/>
    </source>
</evidence>
<gene>
    <name evidence="5" type="ORF">GCM10022255_055020</name>
</gene>
<accession>A0ABP8DDW5</accession>
<name>A0ABP8DDW5_9ACTN</name>
<evidence type="ECO:0000256" key="1">
    <source>
        <dbReference type="ARBA" id="ARBA00022987"/>
    </source>
</evidence>
<sequence length="260" mass="27866">MAEALWLHAVARDAGGLDGFPGIVGATVRTVATAGLVAVVSPVDPAEFGEEALRRNLEDLPWLEGVARAHHAVVAAAGERGAVVPATLATVYRDDAGVRAMLEQRRADLDAALDRISGHTEWGVKVYAGTEPIRAPAQEKPASAHPGTDYLRRRRAELSAGDERRRRAEHDAEQIHEALADSADAARRHPPQDRRLTGHAEPMVLNGAYLVSTDDSSRFADAVDELAQRHPGLRLELTGPWPPYSFASAEEAPAGEAPAR</sequence>
<dbReference type="Proteomes" id="UP001500620">
    <property type="component" value="Unassembled WGS sequence"/>
</dbReference>
<dbReference type="InterPro" id="IPR009430">
    <property type="entry name" value="GvpL/GvpF"/>
</dbReference>
<feature type="compositionally biased region" description="Basic and acidic residues" evidence="4">
    <location>
        <begin position="161"/>
        <end position="198"/>
    </location>
</feature>
<evidence type="ECO:0000256" key="3">
    <source>
        <dbReference type="ARBA" id="ARBA00035643"/>
    </source>
</evidence>
<organism evidence="5 6">
    <name type="scientific">Dactylosporangium darangshiense</name>
    <dbReference type="NCBI Taxonomy" id="579108"/>
    <lineage>
        <taxon>Bacteria</taxon>
        <taxon>Bacillati</taxon>
        <taxon>Actinomycetota</taxon>
        <taxon>Actinomycetes</taxon>
        <taxon>Micromonosporales</taxon>
        <taxon>Micromonosporaceae</taxon>
        <taxon>Dactylosporangium</taxon>
    </lineage>
</organism>
<feature type="compositionally biased region" description="Low complexity" evidence="4">
    <location>
        <begin position="247"/>
        <end position="260"/>
    </location>
</feature>
<dbReference type="Pfam" id="PF06386">
    <property type="entry name" value="GvpL_GvpF"/>
    <property type="match status" value="1"/>
</dbReference>
<dbReference type="EMBL" id="BAABAT010000016">
    <property type="protein sequence ID" value="GAA4253595.1"/>
    <property type="molecule type" value="Genomic_DNA"/>
</dbReference>
<evidence type="ECO:0000256" key="4">
    <source>
        <dbReference type="SAM" id="MobiDB-lite"/>
    </source>
</evidence>
<evidence type="ECO:0000313" key="6">
    <source>
        <dbReference type="Proteomes" id="UP001500620"/>
    </source>
</evidence>
<protein>
    <submittedName>
        <fullName evidence="5">GvpL/GvpF family gas vesicle protein</fullName>
    </submittedName>
</protein>
<comment type="similarity">
    <text evidence="3">Belongs to the gas vesicle GvpF/GvpL family.</text>
</comment>
<feature type="region of interest" description="Disordered" evidence="4">
    <location>
        <begin position="234"/>
        <end position="260"/>
    </location>
</feature>
<comment type="subcellular location">
    <subcellularLocation>
        <location evidence="2">Gas vesicle</location>
    </subcellularLocation>
</comment>
<dbReference type="PANTHER" id="PTHR36852:SF1">
    <property type="entry name" value="PROTEIN GVPL 2"/>
    <property type="match status" value="1"/>
</dbReference>
<reference evidence="6" key="1">
    <citation type="journal article" date="2019" name="Int. J. Syst. Evol. Microbiol.">
        <title>The Global Catalogue of Microorganisms (GCM) 10K type strain sequencing project: providing services to taxonomists for standard genome sequencing and annotation.</title>
        <authorList>
            <consortium name="The Broad Institute Genomics Platform"/>
            <consortium name="The Broad Institute Genome Sequencing Center for Infectious Disease"/>
            <person name="Wu L."/>
            <person name="Ma J."/>
        </authorList>
    </citation>
    <scope>NUCLEOTIDE SEQUENCE [LARGE SCALE GENOMIC DNA]</scope>
    <source>
        <strain evidence="6">JCM 17441</strain>
    </source>
</reference>
<comment type="caution">
    <text evidence="5">The sequence shown here is derived from an EMBL/GenBank/DDBJ whole genome shotgun (WGS) entry which is preliminary data.</text>
</comment>
<keyword evidence="1" id="KW-0304">Gas vesicle</keyword>
<feature type="region of interest" description="Disordered" evidence="4">
    <location>
        <begin position="133"/>
        <end position="199"/>
    </location>
</feature>